<evidence type="ECO:0000313" key="4">
    <source>
        <dbReference type="EMBL" id="PWK86520.1"/>
    </source>
</evidence>
<evidence type="ECO:0000256" key="1">
    <source>
        <dbReference type="ARBA" id="ARBA00022729"/>
    </source>
</evidence>
<dbReference type="PROSITE" id="PS50911">
    <property type="entry name" value="CHAP"/>
    <property type="match status" value="1"/>
</dbReference>
<name>A0A316I2H5_9PSEU</name>
<dbReference type="Proteomes" id="UP000246005">
    <property type="component" value="Unassembled WGS sequence"/>
</dbReference>
<evidence type="ECO:0000259" key="3">
    <source>
        <dbReference type="PROSITE" id="PS50911"/>
    </source>
</evidence>
<feature type="chain" id="PRO_5016439848" evidence="2">
    <location>
        <begin position="28"/>
        <end position="459"/>
    </location>
</feature>
<dbReference type="Gene3D" id="3.90.1720.10">
    <property type="entry name" value="endopeptidase domain like (from Nostoc punctiforme)"/>
    <property type="match status" value="1"/>
</dbReference>
<dbReference type="PANTHER" id="PTHR44103:SF1">
    <property type="entry name" value="PROPROTEIN CONVERTASE P"/>
    <property type="match status" value="1"/>
</dbReference>
<evidence type="ECO:0000313" key="5">
    <source>
        <dbReference type="Proteomes" id="UP000246005"/>
    </source>
</evidence>
<accession>A0A316I2H5</accession>
<dbReference type="EMBL" id="QGHB01000005">
    <property type="protein sequence ID" value="PWK86520.1"/>
    <property type="molecule type" value="Genomic_DNA"/>
</dbReference>
<dbReference type="SUPFAM" id="SSF69318">
    <property type="entry name" value="Integrin alpha N-terminal domain"/>
    <property type="match status" value="1"/>
</dbReference>
<evidence type="ECO:0000256" key="2">
    <source>
        <dbReference type="SAM" id="SignalP"/>
    </source>
</evidence>
<dbReference type="InterPro" id="IPR013517">
    <property type="entry name" value="FG-GAP"/>
</dbReference>
<dbReference type="InterPro" id="IPR028994">
    <property type="entry name" value="Integrin_alpha_N"/>
</dbReference>
<dbReference type="InterPro" id="IPR007921">
    <property type="entry name" value="CHAP_dom"/>
</dbReference>
<keyword evidence="1 2" id="KW-0732">Signal</keyword>
<dbReference type="RefSeq" id="WP_109637860.1">
    <property type="nucleotide sequence ID" value="NZ_QGHB01000005.1"/>
</dbReference>
<sequence length="459" mass="47095">MKLVKTISGVLGAAVLSPLLLTGQAYAATGQQIADLANANQGKMACDTNSLGGLYFLSSCTGNGGRPEYWCADFAKWVWMNAGGINTANLTPAARSFYSYGAGAGTLSNTPHVGDAAVFSDTNSAADIDHVGIVTAVNSNGTVAIQNGNYGGQDGDQAHFAGTSRVVPTTINATVGTYSSSQGYYLVKYVRPVGVTEAVASKADLLRVNGDGSLTVWQNNDALAGRWNAPVNAGNIGTTEQFRSKLGDLNGDGNADLIRVNADGSLTAWRNNDALSGAWAAPATVGNVGGGDATRVRLTDLNGDGRADMVVVNMDGSMTAWQNNGVLAGGGWSAPRTIGNVGTTDQNRVRFGDLNGDGRDDLVRVNADGSLTAWQNNNALAGSWAAPGTIGNAGTANATRVRLGDLNADGRDDLIRMNDDGSLVAWRNNNALAGSWAAPSTIGNAGTADPSGIEFADLG</sequence>
<feature type="domain" description="Peptidase C51" evidence="3">
    <location>
        <begin position="46"/>
        <end position="180"/>
    </location>
</feature>
<protein>
    <submittedName>
        <fullName evidence="4">VCBS repeat protein</fullName>
    </submittedName>
</protein>
<feature type="signal peptide" evidence="2">
    <location>
        <begin position="1"/>
        <end position="27"/>
    </location>
</feature>
<gene>
    <name evidence="4" type="ORF">C8D88_105569</name>
</gene>
<reference evidence="4 5" key="1">
    <citation type="submission" date="2018-05" db="EMBL/GenBank/DDBJ databases">
        <title>Genomic Encyclopedia of Type Strains, Phase IV (KMG-IV): sequencing the most valuable type-strain genomes for metagenomic binning, comparative biology and taxonomic classification.</title>
        <authorList>
            <person name="Goeker M."/>
        </authorList>
    </citation>
    <scope>NUCLEOTIDE SEQUENCE [LARGE SCALE GENOMIC DNA]</scope>
    <source>
        <strain evidence="4 5">DSM 45480</strain>
    </source>
</reference>
<dbReference type="Pfam" id="PF13517">
    <property type="entry name" value="FG-GAP_3"/>
    <property type="match status" value="1"/>
</dbReference>
<dbReference type="SUPFAM" id="SSF54001">
    <property type="entry name" value="Cysteine proteinases"/>
    <property type="match status" value="1"/>
</dbReference>
<dbReference type="PANTHER" id="PTHR44103">
    <property type="entry name" value="PROPROTEIN CONVERTASE P"/>
    <property type="match status" value="1"/>
</dbReference>
<dbReference type="InterPro" id="IPR038765">
    <property type="entry name" value="Papain-like_cys_pep_sf"/>
</dbReference>
<dbReference type="Gene3D" id="2.130.10.130">
    <property type="entry name" value="Integrin alpha, N-terminal"/>
    <property type="match status" value="1"/>
</dbReference>
<comment type="caution">
    <text evidence="4">The sequence shown here is derived from an EMBL/GenBank/DDBJ whole genome shotgun (WGS) entry which is preliminary data.</text>
</comment>
<proteinExistence type="predicted"/>
<organism evidence="4 5">
    <name type="scientific">Lentzea atacamensis</name>
    <dbReference type="NCBI Taxonomy" id="531938"/>
    <lineage>
        <taxon>Bacteria</taxon>
        <taxon>Bacillati</taxon>
        <taxon>Actinomycetota</taxon>
        <taxon>Actinomycetes</taxon>
        <taxon>Pseudonocardiales</taxon>
        <taxon>Pseudonocardiaceae</taxon>
        <taxon>Lentzea</taxon>
    </lineage>
</organism>
<dbReference type="Pfam" id="PF05257">
    <property type="entry name" value="CHAP"/>
    <property type="match status" value="1"/>
</dbReference>
<dbReference type="AlphaFoldDB" id="A0A316I2H5"/>